<feature type="region of interest" description="Disordered" evidence="1">
    <location>
        <begin position="208"/>
        <end position="267"/>
    </location>
</feature>
<evidence type="ECO:0000313" key="2">
    <source>
        <dbReference type="EMBL" id="KAG9239033.1"/>
    </source>
</evidence>
<proteinExistence type="predicted"/>
<feature type="region of interest" description="Disordered" evidence="1">
    <location>
        <begin position="70"/>
        <end position="108"/>
    </location>
</feature>
<feature type="compositionally biased region" description="Basic and acidic residues" evidence="1">
    <location>
        <begin position="128"/>
        <end position="139"/>
    </location>
</feature>
<reference evidence="2" key="1">
    <citation type="journal article" date="2021" name="IMA Fungus">
        <title>Genomic characterization of three marine fungi, including Emericellopsis atlantica sp. nov. with signatures of a generalist lifestyle and marine biomass degradation.</title>
        <authorList>
            <person name="Hagestad O.C."/>
            <person name="Hou L."/>
            <person name="Andersen J.H."/>
            <person name="Hansen E.H."/>
            <person name="Altermark B."/>
            <person name="Li C."/>
            <person name="Kuhnert E."/>
            <person name="Cox R.J."/>
            <person name="Crous P.W."/>
            <person name="Spatafora J.W."/>
            <person name="Lail K."/>
            <person name="Amirebrahimi M."/>
            <person name="Lipzen A."/>
            <person name="Pangilinan J."/>
            <person name="Andreopoulos W."/>
            <person name="Hayes R.D."/>
            <person name="Ng V."/>
            <person name="Grigoriev I.V."/>
            <person name="Jackson S.A."/>
            <person name="Sutton T.D.S."/>
            <person name="Dobson A.D.W."/>
            <person name="Rama T."/>
        </authorList>
    </citation>
    <scope>NUCLEOTIDE SEQUENCE</scope>
    <source>
        <strain evidence="2">TRa018bII</strain>
    </source>
</reference>
<protein>
    <submittedName>
        <fullName evidence="2">Uncharacterized protein</fullName>
    </submittedName>
</protein>
<accession>A0A9P7YS85</accession>
<feature type="compositionally biased region" description="Polar residues" evidence="1">
    <location>
        <begin position="213"/>
        <end position="228"/>
    </location>
</feature>
<keyword evidence="3" id="KW-1185">Reference proteome</keyword>
<comment type="caution">
    <text evidence="2">The sequence shown here is derived from an EMBL/GenBank/DDBJ whole genome shotgun (WGS) entry which is preliminary data.</text>
</comment>
<evidence type="ECO:0000313" key="3">
    <source>
        <dbReference type="Proteomes" id="UP000824998"/>
    </source>
</evidence>
<organism evidence="2 3">
    <name type="scientific">Amylocarpus encephaloides</name>
    <dbReference type="NCBI Taxonomy" id="45428"/>
    <lineage>
        <taxon>Eukaryota</taxon>
        <taxon>Fungi</taxon>
        <taxon>Dikarya</taxon>
        <taxon>Ascomycota</taxon>
        <taxon>Pezizomycotina</taxon>
        <taxon>Leotiomycetes</taxon>
        <taxon>Helotiales</taxon>
        <taxon>Helotiales incertae sedis</taxon>
        <taxon>Amylocarpus</taxon>
    </lineage>
</organism>
<evidence type="ECO:0000256" key="1">
    <source>
        <dbReference type="SAM" id="MobiDB-lite"/>
    </source>
</evidence>
<feature type="compositionally biased region" description="Acidic residues" evidence="1">
    <location>
        <begin position="243"/>
        <end position="255"/>
    </location>
</feature>
<name>A0A9P7YS85_9HELO</name>
<sequence length="397" mass="45411">MKACRWSDEEIRVFHDFIRPIHHKFEKMPWNKLGELMKALMNRRSGARREYTVTAMVNRFSKIHTVEGMTKGGQYQPRNMRYPTYLRPSPKPPTSRRRQGTRFSRPINRKVSYIKTLKKIEINLDVPQTKKPDKGESKKSAKVLAVQQKSTESDTESDEEHTHPAKRPRQSGQQLNHISTTTPRTQPNGIPRSQRFGALVGSKLQEAVVDDSSGASDNGSEFNFSEASPDNGLFILESSGESEFAEESEDEEQISDNESALDNPSGLHFSEYMVSGAKSKGKKREQPKLDERRACYLILKYGPTQAERGDYLEVENEVVEKEKCTTRTRGNVKPCQPIYCEGIEPENAFHKAMAMFELWTCRETFDVQKQIQIAHWEHNAKMDANAESDGFIMKSWA</sequence>
<gene>
    <name evidence="2" type="ORF">BJ875DRAFT_479742</name>
</gene>
<dbReference type="AlphaFoldDB" id="A0A9P7YS85"/>
<dbReference type="Proteomes" id="UP000824998">
    <property type="component" value="Unassembled WGS sequence"/>
</dbReference>
<feature type="compositionally biased region" description="Polar residues" evidence="1">
    <location>
        <begin position="170"/>
        <end position="188"/>
    </location>
</feature>
<feature type="region of interest" description="Disordered" evidence="1">
    <location>
        <begin position="128"/>
        <end position="194"/>
    </location>
</feature>
<dbReference type="EMBL" id="MU251362">
    <property type="protein sequence ID" value="KAG9239033.1"/>
    <property type="molecule type" value="Genomic_DNA"/>
</dbReference>